<reference evidence="2" key="1">
    <citation type="journal article" date="2019" name="Int. J. Syst. Evol. Microbiol.">
        <title>The Global Catalogue of Microorganisms (GCM) 10K type strain sequencing project: providing services to taxonomists for standard genome sequencing and annotation.</title>
        <authorList>
            <consortium name="The Broad Institute Genomics Platform"/>
            <consortium name="The Broad Institute Genome Sequencing Center for Infectious Disease"/>
            <person name="Wu L."/>
            <person name="Ma J."/>
        </authorList>
    </citation>
    <scope>NUCLEOTIDE SEQUENCE [LARGE SCALE GENOMIC DNA]</scope>
    <source>
        <strain evidence="2">JCM 11590</strain>
    </source>
</reference>
<sequence length="131" mass="14807">MHRKQIVRIINGALKDLPKRGSTSPLYRSYIRSLLPYAVIHEQAEDGSQITVVVNRDYKPLGVSGYQDLVSYSDYVGIVDNSLVDKLKMVLGGDHPRAVFLYQDGNAPWLAKTQMESYLKRLDKLLGLLRS</sequence>
<gene>
    <name evidence="1" type="ORF">GCM10009083_24700</name>
</gene>
<accession>A0ABQ2CRW9</accession>
<proteinExistence type="predicted"/>
<protein>
    <submittedName>
        <fullName evidence="1">Uncharacterized protein</fullName>
    </submittedName>
</protein>
<organism evidence="1 2">
    <name type="scientific">Halopseudomonas pertucinogena</name>
    <dbReference type="NCBI Taxonomy" id="86175"/>
    <lineage>
        <taxon>Bacteria</taxon>
        <taxon>Pseudomonadati</taxon>
        <taxon>Pseudomonadota</taxon>
        <taxon>Gammaproteobacteria</taxon>
        <taxon>Pseudomonadales</taxon>
        <taxon>Pseudomonadaceae</taxon>
        <taxon>Halopseudomonas</taxon>
    </lineage>
</organism>
<dbReference type="RefSeq" id="WP_188636961.1">
    <property type="nucleotide sequence ID" value="NZ_BMNN01000006.1"/>
</dbReference>
<evidence type="ECO:0000313" key="1">
    <source>
        <dbReference type="EMBL" id="GGJ06771.1"/>
    </source>
</evidence>
<evidence type="ECO:0000313" key="2">
    <source>
        <dbReference type="Proteomes" id="UP000633263"/>
    </source>
</evidence>
<dbReference type="Proteomes" id="UP000633263">
    <property type="component" value="Unassembled WGS sequence"/>
</dbReference>
<comment type="caution">
    <text evidence="1">The sequence shown here is derived from an EMBL/GenBank/DDBJ whole genome shotgun (WGS) entry which is preliminary data.</text>
</comment>
<name>A0ABQ2CRW9_9GAMM</name>
<dbReference type="EMBL" id="BMNN01000006">
    <property type="protein sequence ID" value="GGJ06771.1"/>
    <property type="molecule type" value="Genomic_DNA"/>
</dbReference>
<keyword evidence="2" id="KW-1185">Reference proteome</keyword>